<protein>
    <recommendedName>
        <fullName evidence="2">DUF3592 domain-containing protein</fullName>
    </recommendedName>
</protein>
<evidence type="ECO:0000256" key="1">
    <source>
        <dbReference type="SAM" id="MobiDB-lite"/>
    </source>
</evidence>
<feature type="domain" description="DUF3592" evidence="2">
    <location>
        <begin position="76"/>
        <end position="147"/>
    </location>
</feature>
<evidence type="ECO:0000313" key="3">
    <source>
        <dbReference type="EMBL" id="CCC95084.1"/>
    </source>
</evidence>
<accession>G0V0B4</accession>
<sequence length="220" mass="25800">MSGRVYKYFTGREQPQWLWDLALEIRIPALFMAYAVYANTRCYYDALSSYQASSKWGITRGKLLELKRLDYRYISVPRYTVRYEYEVDGRKYISTRATTGSPYRNWMSMFYNDTITESEYLQAIPVLRVGESCTVFYDKKKPGTRSAVAHDANSFEISILCFLAVFPLLMGYNLKTNWWMIKRAYRPNRLMRVRFPPMDHAPPPPEHPPSPSQISPLPKP</sequence>
<feature type="region of interest" description="Disordered" evidence="1">
    <location>
        <begin position="196"/>
        <end position="220"/>
    </location>
</feature>
<reference evidence="3" key="1">
    <citation type="journal article" date="2012" name="Proc. Natl. Acad. Sci. U.S.A.">
        <title>Antigenic diversity is generated by distinct evolutionary mechanisms in African trypanosome species.</title>
        <authorList>
            <person name="Jackson A.P."/>
            <person name="Berry A."/>
            <person name="Aslett M."/>
            <person name="Allison H.C."/>
            <person name="Burton P."/>
            <person name="Vavrova-Anderson J."/>
            <person name="Brown R."/>
            <person name="Browne H."/>
            <person name="Corton N."/>
            <person name="Hauser H."/>
            <person name="Gamble J."/>
            <person name="Gilderthorp R."/>
            <person name="Marcello L."/>
            <person name="McQuillan J."/>
            <person name="Otto T.D."/>
            <person name="Quail M.A."/>
            <person name="Sanders M.J."/>
            <person name="van Tonder A."/>
            <person name="Ginger M.L."/>
            <person name="Field M.C."/>
            <person name="Barry J.D."/>
            <person name="Hertz-Fowler C."/>
            <person name="Berriman M."/>
        </authorList>
    </citation>
    <scope>NUCLEOTIDE SEQUENCE</scope>
    <source>
        <strain evidence="3">IL3000</strain>
    </source>
</reference>
<evidence type="ECO:0000259" key="2">
    <source>
        <dbReference type="Pfam" id="PF12158"/>
    </source>
</evidence>
<dbReference type="InterPro" id="IPR021994">
    <property type="entry name" value="DUF3592"/>
</dbReference>
<name>G0V0B4_TRYCI</name>
<organism evidence="3">
    <name type="scientific">Trypanosoma congolense (strain IL3000)</name>
    <dbReference type="NCBI Taxonomy" id="1068625"/>
    <lineage>
        <taxon>Eukaryota</taxon>
        <taxon>Discoba</taxon>
        <taxon>Euglenozoa</taxon>
        <taxon>Kinetoplastea</taxon>
        <taxon>Metakinetoplastina</taxon>
        <taxon>Trypanosomatida</taxon>
        <taxon>Trypanosomatidae</taxon>
        <taxon>Trypanosoma</taxon>
        <taxon>Nannomonas</taxon>
    </lineage>
</organism>
<dbReference type="AlphaFoldDB" id="G0V0B4"/>
<feature type="compositionally biased region" description="Pro residues" evidence="1">
    <location>
        <begin position="199"/>
        <end position="220"/>
    </location>
</feature>
<dbReference type="VEuPathDB" id="TriTrypDB:TcIL3000.11.4900"/>
<proteinExistence type="predicted"/>
<dbReference type="Pfam" id="PF12158">
    <property type="entry name" value="DUF3592"/>
    <property type="match status" value="1"/>
</dbReference>
<gene>
    <name evidence="3" type="ORF">TCIL3000_11_4900</name>
</gene>
<dbReference type="EMBL" id="HE575324">
    <property type="protein sequence ID" value="CCC95084.1"/>
    <property type="molecule type" value="Genomic_DNA"/>
</dbReference>